<evidence type="ECO:0000256" key="3">
    <source>
        <dbReference type="ARBA" id="ARBA00022692"/>
    </source>
</evidence>
<keyword evidence="5 10" id="KW-1133">Transmembrane helix</keyword>
<dbReference type="CDD" id="cd03505">
    <property type="entry name" value="Delta9-FADS-like"/>
    <property type="match status" value="1"/>
</dbReference>
<dbReference type="GO" id="GO:0016717">
    <property type="term" value="F:oxidoreductase activity, acting on paired donors, with oxidation of a pair of donors resulting in the reduction of molecular oxygen to two molecules of water"/>
    <property type="evidence" value="ECO:0007669"/>
    <property type="project" value="InterPro"/>
</dbReference>
<protein>
    <submittedName>
        <fullName evidence="12">Fatty acid desaturase</fullName>
    </submittedName>
</protein>
<dbReference type="PRINTS" id="PR00075">
    <property type="entry name" value="FACDDSATRASE"/>
</dbReference>
<evidence type="ECO:0000256" key="5">
    <source>
        <dbReference type="ARBA" id="ARBA00022989"/>
    </source>
</evidence>
<evidence type="ECO:0000256" key="1">
    <source>
        <dbReference type="ARBA" id="ARBA00004141"/>
    </source>
</evidence>
<evidence type="ECO:0000256" key="7">
    <source>
        <dbReference type="ARBA" id="ARBA00023004"/>
    </source>
</evidence>
<name>A0A225E897_9BACT</name>
<keyword evidence="3 10" id="KW-0812">Transmembrane</keyword>
<feature type="transmembrane region" description="Helical" evidence="10">
    <location>
        <begin position="144"/>
        <end position="164"/>
    </location>
</feature>
<evidence type="ECO:0000313" key="12">
    <source>
        <dbReference type="EMBL" id="OWK46316.1"/>
    </source>
</evidence>
<sequence>MAMVIPFVGLVAAVALMWGWGFDWLNLALLVGMYSITAVGITTGFHRLFTHRSFETHPIVRNLLAVMGSMAVEGPILNWVAMHRKHHQHSDEPEDPHSPHHSGDGIVGAIRGFFHAHIGWSYEGDEPDMRRYVKDLTQSRAIRVINSLFVLWVAIGMLIPTVIGGVVTESWSGALLGLLWGGLVRIFFVHHVTWSVNSACHIWGSRPYESGDLSRNNLLFGILAFGEGWHNNHHAFPTSARHGLRWWQLDLAYMVIWSLKRVGLAWDVKLPSPNALARAERKDR</sequence>
<evidence type="ECO:0000256" key="10">
    <source>
        <dbReference type="SAM" id="Phobius"/>
    </source>
</evidence>
<dbReference type="InterPro" id="IPR005804">
    <property type="entry name" value="FA_desaturase_dom"/>
</dbReference>
<gene>
    <name evidence="12" type="ORF">FRUB_00015</name>
</gene>
<feature type="transmembrane region" description="Helical" evidence="10">
    <location>
        <begin position="27"/>
        <end position="49"/>
    </location>
</feature>
<dbReference type="PANTHER" id="PTHR11351:SF3">
    <property type="entry name" value="BLL4393 PROTEIN"/>
    <property type="match status" value="1"/>
</dbReference>
<evidence type="ECO:0000256" key="9">
    <source>
        <dbReference type="ARBA" id="ARBA00023136"/>
    </source>
</evidence>
<comment type="subcellular location">
    <subcellularLocation>
        <location evidence="1">Membrane</location>
        <topology evidence="1">Multi-pass membrane protein</topology>
    </subcellularLocation>
</comment>
<keyword evidence="6" id="KW-0560">Oxidoreductase</keyword>
<dbReference type="PANTHER" id="PTHR11351">
    <property type="entry name" value="ACYL-COA DESATURASE"/>
    <property type="match status" value="1"/>
</dbReference>
<dbReference type="Proteomes" id="UP000214646">
    <property type="component" value="Unassembled WGS sequence"/>
</dbReference>
<keyword evidence="9 10" id="KW-0472">Membrane</keyword>
<evidence type="ECO:0000313" key="13">
    <source>
        <dbReference type="Proteomes" id="UP000214646"/>
    </source>
</evidence>
<feature type="domain" description="Fatty acid desaturase" evidence="11">
    <location>
        <begin position="24"/>
        <end position="254"/>
    </location>
</feature>
<comment type="similarity">
    <text evidence="2">Belongs to the fatty acid desaturase type 2 family.</text>
</comment>
<evidence type="ECO:0000256" key="8">
    <source>
        <dbReference type="ARBA" id="ARBA00023098"/>
    </source>
</evidence>
<dbReference type="GO" id="GO:0016020">
    <property type="term" value="C:membrane"/>
    <property type="evidence" value="ECO:0007669"/>
    <property type="project" value="UniProtKB-SubCell"/>
</dbReference>
<dbReference type="AlphaFoldDB" id="A0A225E897"/>
<feature type="transmembrane region" description="Helical" evidence="10">
    <location>
        <begin position="170"/>
        <end position="188"/>
    </location>
</feature>
<dbReference type="EMBL" id="NIDE01000001">
    <property type="protein sequence ID" value="OWK46316.1"/>
    <property type="molecule type" value="Genomic_DNA"/>
</dbReference>
<reference evidence="13" key="1">
    <citation type="submission" date="2017-06" db="EMBL/GenBank/DDBJ databases">
        <title>Genome analysis of Fimbriiglobus ruber SP5, the first member of the order Planctomycetales with confirmed chitinolytic capability.</title>
        <authorList>
            <person name="Ravin N.V."/>
            <person name="Rakitin A.L."/>
            <person name="Ivanova A.A."/>
            <person name="Beletsky A.V."/>
            <person name="Kulichevskaya I.S."/>
            <person name="Mardanov A.V."/>
            <person name="Dedysh S.N."/>
        </authorList>
    </citation>
    <scope>NUCLEOTIDE SEQUENCE [LARGE SCALE GENOMIC DNA]</scope>
    <source>
        <strain evidence="13">SP5</strain>
    </source>
</reference>
<organism evidence="12 13">
    <name type="scientific">Fimbriiglobus ruber</name>
    <dbReference type="NCBI Taxonomy" id="1908690"/>
    <lineage>
        <taxon>Bacteria</taxon>
        <taxon>Pseudomonadati</taxon>
        <taxon>Planctomycetota</taxon>
        <taxon>Planctomycetia</taxon>
        <taxon>Gemmatales</taxon>
        <taxon>Gemmataceae</taxon>
        <taxon>Fimbriiglobus</taxon>
    </lineage>
</organism>
<proteinExistence type="inferred from homology"/>
<evidence type="ECO:0000256" key="4">
    <source>
        <dbReference type="ARBA" id="ARBA00022832"/>
    </source>
</evidence>
<dbReference type="InterPro" id="IPR015876">
    <property type="entry name" value="Acyl-CoA_DS"/>
</dbReference>
<comment type="caution">
    <text evidence="12">The sequence shown here is derived from an EMBL/GenBank/DDBJ whole genome shotgun (WGS) entry which is preliminary data.</text>
</comment>
<keyword evidence="4" id="KW-0276">Fatty acid metabolism</keyword>
<evidence type="ECO:0000256" key="6">
    <source>
        <dbReference type="ARBA" id="ARBA00023002"/>
    </source>
</evidence>
<keyword evidence="8" id="KW-0443">Lipid metabolism</keyword>
<dbReference type="Pfam" id="PF00487">
    <property type="entry name" value="FA_desaturase"/>
    <property type="match status" value="1"/>
</dbReference>
<keyword evidence="7" id="KW-0408">Iron</keyword>
<evidence type="ECO:0000256" key="2">
    <source>
        <dbReference type="ARBA" id="ARBA00008749"/>
    </source>
</evidence>
<accession>A0A225E897</accession>
<dbReference type="GO" id="GO:0006631">
    <property type="term" value="P:fatty acid metabolic process"/>
    <property type="evidence" value="ECO:0007669"/>
    <property type="project" value="UniProtKB-KW"/>
</dbReference>
<evidence type="ECO:0000259" key="11">
    <source>
        <dbReference type="Pfam" id="PF00487"/>
    </source>
</evidence>
<keyword evidence="13" id="KW-1185">Reference proteome</keyword>